<name>A0A0B7NPK0_9FUNG</name>
<dbReference type="STRING" id="35722.A0A0B7NPK0"/>
<accession>A0A0B7NPK0</accession>
<sequence>MTLTDVTNSNMKIRKQLDDYTCGLIIGRYLGKAKHHSNFTYNKTGTGVIVKRSGRPLKLSERDQRTVVRNFREQPFVSFVEAHHKIEGRGDQYTSPNIIDLCPPKRAREKVNWTPEQWRSVIWSDESKFNVNGSDGRIRVIRKEGERFSPDHVHKTVKFGNGSIMIWGCFWAGGLGPIVTMKGSVNQDVYVDCLSNHFLPWLQNLSLEHSKEFIFQEDGASCHTGKYATWYKQRCQIQGFDFWPPQSPDLNPIEHVWAYLERRIETRRHQLKNVDQLETCLRNEWYAIPQSFLETLVDSMPSRCRAVIEARGGNTKY</sequence>
<dbReference type="Proteomes" id="UP000054107">
    <property type="component" value="Unassembled WGS sequence"/>
</dbReference>
<dbReference type="InterPro" id="IPR036397">
    <property type="entry name" value="RNaseH_sf"/>
</dbReference>
<dbReference type="Gene3D" id="3.30.420.10">
    <property type="entry name" value="Ribonuclease H-like superfamily/Ribonuclease H"/>
    <property type="match status" value="1"/>
</dbReference>
<proteinExistence type="predicted"/>
<feature type="domain" description="Tc1-like transposase DDE" evidence="1">
    <location>
        <begin position="121"/>
        <end position="277"/>
    </location>
</feature>
<evidence type="ECO:0000313" key="2">
    <source>
        <dbReference type="EMBL" id="CEP19352.1"/>
    </source>
</evidence>
<dbReference type="OrthoDB" id="2416077at2759"/>
<dbReference type="AlphaFoldDB" id="A0A0B7NPK0"/>
<keyword evidence="3" id="KW-1185">Reference proteome</keyword>
<dbReference type="PANTHER" id="PTHR23022:SF134">
    <property type="entry name" value="TRANSPOSABLE ELEMENT TC1 TRANSPOSASE"/>
    <property type="match status" value="1"/>
</dbReference>
<evidence type="ECO:0000259" key="1">
    <source>
        <dbReference type="Pfam" id="PF13358"/>
    </source>
</evidence>
<dbReference type="Pfam" id="PF13358">
    <property type="entry name" value="DDE_3"/>
    <property type="match status" value="1"/>
</dbReference>
<dbReference type="GO" id="GO:0003676">
    <property type="term" value="F:nucleic acid binding"/>
    <property type="evidence" value="ECO:0007669"/>
    <property type="project" value="InterPro"/>
</dbReference>
<reference evidence="2 3" key="1">
    <citation type="submission" date="2014-09" db="EMBL/GenBank/DDBJ databases">
        <authorList>
            <person name="Ellenberger Sabrina"/>
        </authorList>
    </citation>
    <scope>NUCLEOTIDE SEQUENCE [LARGE SCALE GENOMIC DNA]</scope>
    <source>
        <strain evidence="2 3">CBS 412.66</strain>
    </source>
</reference>
<organism evidence="2 3">
    <name type="scientific">Parasitella parasitica</name>
    <dbReference type="NCBI Taxonomy" id="35722"/>
    <lineage>
        <taxon>Eukaryota</taxon>
        <taxon>Fungi</taxon>
        <taxon>Fungi incertae sedis</taxon>
        <taxon>Mucoromycota</taxon>
        <taxon>Mucoromycotina</taxon>
        <taxon>Mucoromycetes</taxon>
        <taxon>Mucorales</taxon>
        <taxon>Mucorineae</taxon>
        <taxon>Mucoraceae</taxon>
        <taxon>Parasitella</taxon>
    </lineage>
</organism>
<dbReference type="InterPro" id="IPR052338">
    <property type="entry name" value="Transposase_5"/>
</dbReference>
<evidence type="ECO:0000313" key="3">
    <source>
        <dbReference type="Proteomes" id="UP000054107"/>
    </source>
</evidence>
<dbReference type="PANTHER" id="PTHR23022">
    <property type="entry name" value="TRANSPOSABLE ELEMENT-RELATED"/>
    <property type="match status" value="1"/>
</dbReference>
<dbReference type="EMBL" id="LN734024">
    <property type="protein sequence ID" value="CEP19352.1"/>
    <property type="molecule type" value="Genomic_DNA"/>
</dbReference>
<gene>
    <name evidence="2" type="primary">PARPA_13667.1 scaffold 47024</name>
</gene>
<dbReference type="InterPro" id="IPR038717">
    <property type="entry name" value="Tc1-like_DDE_dom"/>
</dbReference>
<protein>
    <recommendedName>
        <fullName evidence="1">Tc1-like transposase DDE domain-containing protein</fullName>
    </recommendedName>
</protein>